<keyword evidence="2" id="KW-1185">Reference proteome</keyword>
<sequence>MNMTRSERIPTKRTNQQMKKTAVIILFFQLFLSCNGVNNKVAYSQKLEFGYNGAVKKVTTYICEVKFDKIPTDTTNYIGKRTTTFDSLGNTLKAVEVSNLSDYKTEFVTIFSGKGKNRTFQQKHSFGTDDIEENNYKYVWSDDYNFKIVPIGKSGKFELITTSTLDKNFRVIKTTYASKDTIRITDEFKYIGKAEKIHKRTVNEGNNKRIIIQVIVPKEYDQYGNPTLLYNYTDTDKQKIQNVLFTEYEYYEK</sequence>
<dbReference type="PATRIC" id="fig|1304281.5.peg.2851"/>
<reference evidence="1 2" key="1">
    <citation type="journal article" date="2004" name="Int. J. Syst. Evol. Microbiol.">
        <title>Kaistella koreensis gen. nov., sp. nov., a novel member of the Chryseobacterium-Bergeyella-Riemerella branch.</title>
        <authorList>
            <person name="Kim M.K."/>
            <person name="Im W.T."/>
            <person name="Shin Y.K."/>
            <person name="Lim J.H."/>
            <person name="Kim S.H."/>
            <person name="Lee B.C."/>
            <person name="Park M.Y."/>
            <person name="Lee K.Y."/>
            <person name="Lee S.T."/>
        </authorList>
    </citation>
    <scope>NUCLEOTIDE SEQUENCE [LARGE SCALE GENOMIC DNA]</scope>
    <source>
        <strain evidence="1 2">CCUG 49689</strain>
    </source>
</reference>
<dbReference type="Proteomes" id="UP000035900">
    <property type="component" value="Unassembled WGS sequence"/>
</dbReference>
<accession>A0A0J7IWE5</accession>
<dbReference type="STRING" id="1304281.ACM44_13205"/>
<dbReference type="EMBL" id="LFNG01000023">
    <property type="protein sequence ID" value="KMQ70282.1"/>
    <property type="molecule type" value="Genomic_DNA"/>
</dbReference>
<protein>
    <recommendedName>
        <fullName evidence="3">Lipoprotein</fullName>
    </recommendedName>
</protein>
<comment type="caution">
    <text evidence="1">The sequence shown here is derived from an EMBL/GenBank/DDBJ whole genome shotgun (WGS) entry which is preliminary data.</text>
</comment>
<evidence type="ECO:0008006" key="3">
    <source>
        <dbReference type="Google" id="ProtNLM"/>
    </source>
</evidence>
<name>A0A0J7IWE5_9FLAO</name>
<dbReference type="PROSITE" id="PS51257">
    <property type="entry name" value="PROKAR_LIPOPROTEIN"/>
    <property type="match status" value="1"/>
</dbReference>
<evidence type="ECO:0000313" key="2">
    <source>
        <dbReference type="Proteomes" id="UP000035900"/>
    </source>
</evidence>
<gene>
    <name evidence="1" type="ORF">ACM44_13205</name>
</gene>
<proteinExistence type="predicted"/>
<organism evidence="1 2">
    <name type="scientific">Chryseobacterium koreense CCUG 49689</name>
    <dbReference type="NCBI Taxonomy" id="1304281"/>
    <lineage>
        <taxon>Bacteria</taxon>
        <taxon>Pseudomonadati</taxon>
        <taxon>Bacteroidota</taxon>
        <taxon>Flavobacteriia</taxon>
        <taxon>Flavobacteriales</taxon>
        <taxon>Weeksellaceae</taxon>
        <taxon>Chryseobacterium group</taxon>
        <taxon>Chryseobacterium</taxon>
    </lineage>
</organism>
<dbReference type="AlphaFoldDB" id="A0A0J7IWE5"/>
<evidence type="ECO:0000313" key="1">
    <source>
        <dbReference type="EMBL" id="KMQ70282.1"/>
    </source>
</evidence>